<reference evidence="1 2" key="1">
    <citation type="journal article" date="2014" name="Agronomy (Basel)">
        <title>A Draft Genome Sequence for Ensete ventricosum, the Drought-Tolerant Tree Against Hunger.</title>
        <authorList>
            <person name="Harrison J."/>
            <person name="Moore K.A."/>
            <person name="Paszkiewicz K."/>
            <person name="Jones T."/>
            <person name="Grant M."/>
            <person name="Ambacheew D."/>
            <person name="Muzemil S."/>
            <person name="Studholme D.J."/>
        </authorList>
    </citation>
    <scope>NUCLEOTIDE SEQUENCE [LARGE SCALE GENOMIC DNA]</scope>
</reference>
<dbReference type="AlphaFoldDB" id="A0A426XN55"/>
<gene>
    <name evidence="1" type="ORF">B296_00041293</name>
</gene>
<proteinExistence type="predicted"/>
<evidence type="ECO:0000313" key="1">
    <source>
        <dbReference type="EMBL" id="RRT40862.1"/>
    </source>
</evidence>
<sequence>MFLILKFQIYVERSFSLDNCVDAVANGERAAHCIGIDAVVEWRKGRLLRWHQCSCRAVKGSLDICISIDTDVEWCRSASMSVLTQLSSDERVVVVDAE</sequence>
<comment type="caution">
    <text evidence="1">The sequence shown here is derived from an EMBL/GenBank/DDBJ whole genome shotgun (WGS) entry which is preliminary data.</text>
</comment>
<accession>A0A426XN55</accession>
<dbReference type="Proteomes" id="UP000287651">
    <property type="component" value="Unassembled WGS sequence"/>
</dbReference>
<protein>
    <submittedName>
        <fullName evidence="1">Uncharacterized protein</fullName>
    </submittedName>
</protein>
<evidence type="ECO:0000313" key="2">
    <source>
        <dbReference type="Proteomes" id="UP000287651"/>
    </source>
</evidence>
<dbReference type="EMBL" id="AMZH03019045">
    <property type="protein sequence ID" value="RRT40862.1"/>
    <property type="molecule type" value="Genomic_DNA"/>
</dbReference>
<organism evidence="1 2">
    <name type="scientific">Ensete ventricosum</name>
    <name type="common">Abyssinian banana</name>
    <name type="synonym">Musa ensete</name>
    <dbReference type="NCBI Taxonomy" id="4639"/>
    <lineage>
        <taxon>Eukaryota</taxon>
        <taxon>Viridiplantae</taxon>
        <taxon>Streptophyta</taxon>
        <taxon>Embryophyta</taxon>
        <taxon>Tracheophyta</taxon>
        <taxon>Spermatophyta</taxon>
        <taxon>Magnoliopsida</taxon>
        <taxon>Liliopsida</taxon>
        <taxon>Zingiberales</taxon>
        <taxon>Musaceae</taxon>
        <taxon>Ensete</taxon>
    </lineage>
</organism>
<name>A0A426XN55_ENSVE</name>